<proteinExistence type="predicted"/>
<sequence length="314" mass="36460">MYRQLILFIILLQVTACADRHENKIHSFHKTIDTQHKNKMGISIYYQKENTIKPTLYFLAASTSDRRSYEHIYHYLANKGYVVVGLSTEGFASDFMSYHFYDAISYARRVCKKKGLSDDKQIGLIGHSSGAGVLPSLAYKLFTEDKLGEDGRFIFGASPWIDFQFKNFMKLPKDTNFVTQLFEDDHSTDPRIYLDIYKLMDVNHKTFMMVKQGGNHQTPFYDKPKELVQKGVYEPIENLASFTFFKKDKEKIFSSKKIITDYVDIEAEGTLPSNKDYKQMLNAFIRSRSSFGCKPTSNYAPNPREKECLNYQNR</sequence>
<evidence type="ECO:0000256" key="1">
    <source>
        <dbReference type="SAM" id="MobiDB-lite"/>
    </source>
</evidence>
<feature type="region of interest" description="Disordered" evidence="1">
    <location>
        <begin position="295"/>
        <end position="314"/>
    </location>
</feature>
<reference evidence="2" key="1">
    <citation type="submission" date="2020-01" db="EMBL/GenBank/DDBJ databases">
        <authorList>
            <person name="Meier V. D."/>
            <person name="Meier V D."/>
        </authorList>
    </citation>
    <scope>NUCLEOTIDE SEQUENCE</scope>
    <source>
        <strain evidence="2">HLG_WM_MAG_04</strain>
    </source>
</reference>
<accession>A0A6S6TC71</accession>
<name>A0A6S6TC71_9BACT</name>
<gene>
    <name evidence="2" type="ORF">HELGO_WM5871</name>
</gene>
<organism evidence="2">
    <name type="scientific">uncultured Sulfurovum sp</name>
    <dbReference type="NCBI Taxonomy" id="269237"/>
    <lineage>
        <taxon>Bacteria</taxon>
        <taxon>Pseudomonadati</taxon>
        <taxon>Campylobacterota</taxon>
        <taxon>Epsilonproteobacteria</taxon>
        <taxon>Campylobacterales</taxon>
        <taxon>Sulfurovaceae</taxon>
        <taxon>Sulfurovum</taxon>
        <taxon>environmental samples</taxon>
    </lineage>
</organism>
<dbReference type="EMBL" id="CACVAX010000038">
    <property type="protein sequence ID" value="CAA6812643.1"/>
    <property type="molecule type" value="Genomic_DNA"/>
</dbReference>
<dbReference type="SUPFAM" id="SSF53474">
    <property type="entry name" value="alpha/beta-Hydrolases"/>
    <property type="match status" value="1"/>
</dbReference>
<protein>
    <submittedName>
        <fullName evidence="2">Chlorophyllase</fullName>
    </submittedName>
</protein>
<dbReference type="AlphaFoldDB" id="A0A6S6TC71"/>
<evidence type="ECO:0000313" key="2">
    <source>
        <dbReference type="EMBL" id="CAA6812643.1"/>
    </source>
</evidence>
<dbReference type="InterPro" id="IPR029058">
    <property type="entry name" value="AB_hydrolase_fold"/>
</dbReference>
<dbReference type="Gene3D" id="3.40.50.1820">
    <property type="entry name" value="alpha/beta hydrolase"/>
    <property type="match status" value="1"/>
</dbReference>